<name>A0AAN8JLJ7_PATCE</name>
<feature type="domain" description="DUF3730" evidence="2">
    <location>
        <begin position="164"/>
        <end position="381"/>
    </location>
</feature>
<sequence>MRMYIVISSGKTILEKDGRDICYIIRGMLVLPVLQLLSSPTEQSNSNRIQNLTSHVLSLIVELPPVQDIPDGHEVPCQYLNGDSRVYNLYVNLARDFTKDIKAAVDWLQNVKDSLTNLNSVPLSLTNMVCALIVTSSDQTCIQLSLTLLVEIAKKDNTQSANFLPLLLYQIGKEKDAEMRLIIMDHIPAMARHKVCIGPILKTILMIGGSTKLRAVAIRLLTQLWQLQDRCFPHLMKLLTDKSNTFSHSDDVIIAQASAIRHVCQLRPEVHGEDLLSPVSDILNKCSDIHMAPAAALALEALYMMCEAEVIDIKSAWSLLAAKLSTDTRPAIVEKMCDLFGLIPSLYVNTPEYDQFMENILEKLWVYCQDTNPIIVGSSYQALASYSLNNFYLDHLPYNITKEIRKDIEKKAKDPEQDIESHFHIPVPSVCYLNILKSLNPDILEDFGVFLSGIIGREVDDLPRGIYHSSTRRQTVVSNQGKAISSIPAFILTQYEKTRQPGLRPSLAAGLLFCYDPSIEVGRDGRPRRHYVISHGKNYQQMFETLLHEVTIQPSEWHRCMLLPQAWTSFVDRLYSALIESRKVEIELQVRQGNMEEEEANEKISTNWLWVRDILTDIIKKTSRESPSVQGNSILALSGLAIAVSRVVSGLQDDDLEKAKKVTQHMSHSCWLMIVLDTIMCLMDVEYESRGDILGMCQQRDVKEKKPASLLARTSACMALTQLVPVMMTCDTDRIYDLITRFIDSLPGQPSVDKDSPVAQFYHGLASGMLLSRLFEEHFSDICGTKGMTEVWKALSLLEDCCLDSELENRNGALLGLGLCVSGLCQDGKTDSRVHVINIQEKLMTLCKSTNTDDKSYQAICVALACISGSAYDTNIIPTDQINMTVELLYSKNKEYKQVTGVSLALGMLCYSLDKIGHPSISKLRQELSSTWTKALTSEETCPMEKVAILNGLLAIIGSERTLIPIQTSTGLSGIDSNTNDILKLTSQIVTSSKDIGLQTNAAWMLGHLYLSACAVAETRASVSPNYKYLKETSLLRAVVDFLLEAGKYGPETVTNKQLKIALSSLQDEVSRLLPPLNWVGVLSPIMRLEYEAKIKYLCLKLAISQCISAPTASTFLSSWMTPPLFESLPDECKVLLYTSLPLMIKSLAVSAVKTFVEKCCMLPFNTNGNISHGVAVLDGINKALLVQDPPKSVTSILYDATCRFYKNLPEIINVSLLSNMAKCFLSIPDDLFDTWTQDDLYSQKTFVKGVFIRCQLVAFGRQPIAILNSCLDATINNKECDRTVIFSIICHCFYSVNLCKSELTGPMNQLQWLLELLGHIRNLAIGVIKLENTAPPLKEAVEFIIGIASATISLWTSCKTSYMIGIKANLLLYDDNLTIDNAVDIGVISLSRCLQCLPIVISHLKTEPWLQILPKVIDWMMTMIQLPEETLSTQVKQTLKDSLYCLRDSEEFKKASVWTNVFTV</sequence>
<evidence type="ECO:0000259" key="1">
    <source>
        <dbReference type="Pfam" id="PF11229"/>
    </source>
</evidence>
<dbReference type="InterPro" id="IPR022542">
    <property type="entry name" value="FOCAD/RST1_DUF3730"/>
</dbReference>
<dbReference type="SUPFAM" id="SSF48371">
    <property type="entry name" value="ARM repeat"/>
    <property type="match status" value="3"/>
</dbReference>
<keyword evidence="4" id="KW-1185">Reference proteome</keyword>
<dbReference type="PANTHER" id="PTHR16212">
    <property type="entry name" value="FOCADHESIN FAMILY MEMBER"/>
    <property type="match status" value="1"/>
</dbReference>
<protein>
    <recommendedName>
        <fullName evidence="5">DUF3730 domain-containing protein</fullName>
    </recommendedName>
</protein>
<organism evidence="3 4">
    <name type="scientific">Patella caerulea</name>
    <name type="common">Rayed Mediterranean limpet</name>
    <dbReference type="NCBI Taxonomy" id="87958"/>
    <lineage>
        <taxon>Eukaryota</taxon>
        <taxon>Metazoa</taxon>
        <taxon>Spiralia</taxon>
        <taxon>Lophotrochozoa</taxon>
        <taxon>Mollusca</taxon>
        <taxon>Gastropoda</taxon>
        <taxon>Patellogastropoda</taxon>
        <taxon>Patelloidea</taxon>
        <taxon>Patellidae</taxon>
        <taxon>Patella</taxon>
    </lineage>
</organism>
<dbReference type="PANTHER" id="PTHR16212:SF4">
    <property type="entry name" value="FOCADHESIN"/>
    <property type="match status" value="1"/>
</dbReference>
<evidence type="ECO:0008006" key="5">
    <source>
        <dbReference type="Google" id="ProtNLM"/>
    </source>
</evidence>
<evidence type="ECO:0000313" key="3">
    <source>
        <dbReference type="EMBL" id="KAK6178915.1"/>
    </source>
</evidence>
<accession>A0AAN8JLJ7</accession>
<dbReference type="GO" id="GO:0060147">
    <property type="term" value="P:regulation of post-transcriptional gene silencing"/>
    <property type="evidence" value="ECO:0007669"/>
    <property type="project" value="InterPro"/>
</dbReference>
<dbReference type="Pfam" id="PF12530">
    <property type="entry name" value="DUF3730"/>
    <property type="match status" value="1"/>
</dbReference>
<dbReference type="InterPro" id="IPR045163">
    <property type="entry name" value="Focadhesin/RST1"/>
</dbReference>
<dbReference type="Gene3D" id="1.25.10.10">
    <property type="entry name" value="Leucine-rich Repeat Variant"/>
    <property type="match status" value="1"/>
</dbReference>
<dbReference type="Proteomes" id="UP001347796">
    <property type="component" value="Unassembled WGS sequence"/>
</dbReference>
<evidence type="ECO:0000313" key="4">
    <source>
        <dbReference type="Proteomes" id="UP001347796"/>
    </source>
</evidence>
<proteinExistence type="predicted"/>
<reference evidence="3 4" key="1">
    <citation type="submission" date="2024-01" db="EMBL/GenBank/DDBJ databases">
        <title>The genome of the rayed Mediterranean limpet Patella caerulea (Linnaeus, 1758).</title>
        <authorList>
            <person name="Anh-Thu Weber A."/>
            <person name="Halstead-Nussloch G."/>
        </authorList>
    </citation>
    <scope>NUCLEOTIDE SEQUENCE [LARGE SCALE GENOMIC DNA]</scope>
    <source>
        <strain evidence="3">AATW-2023a</strain>
        <tissue evidence="3">Whole specimen</tissue>
    </source>
</reference>
<feature type="domain" description="Focadhesin C-terminal" evidence="1">
    <location>
        <begin position="894"/>
        <end position="1463"/>
    </location>
</feature>
<dbReference type="InterPro" id="IPR016024">
    <property type="entry name" value="ARM-type_fold"/>
</dbReference>
<dbReference type="InterPro" id="IPR011989">
    <property type="entry name" value="ARM-like"/>
</dbReference>
<dbReference type="InterPro" id="IPR021392">
    <property type="entry name" value="Focadhesin_C"/>
</dbReference>
<gene>
    <name evidence="3" type="ORF">SNE40_011395</name>
</gene>
<evidence type="ECO:0000259" key="2">
    <source>
        <dbReference type="Pfam" id="PF12530"/>
    </source>
</evidence>
<comment type="caution">
    <text evidence="3">The sequence shown here is derived from an EMBL/GenBank/DDBJ whole genome shotgun (WGS) entry which is preliminary data.</text>
</comment>
<dbReference type="Pfam" id="PF11229">
    <property type="entry name" value="Focadhesin"/>
    <property type="match status" value="1"/>
</dbReference>
<dbReference type="EMBL" id="JAZGQO010000008">
    <property type="protein sequence ID" value="KAK6178915.1"/>
    <property type="molecule type" value="Genomic_DNA"/>
</dbReference>